<feature type="compositionally biased region" description="Polar residues" evidence="2">
    <location>
        <begin position="756"/>
        <end position="767"/>
    </location>
</feature>
<dbReference type="SUPFAM" id="SSF50978">
    <property type="entry name" value="WD40 repeat-like"/>
    <property type="match status" value="1"/>
</dbReference>
<dbReference type="GO" id="GO:0007099">
    <property type="term" value="P:centriole replication"/>
    <property type="evidence" value="ECO:0007669"/>
    <property type="project" value="TreeGrafter"/>
</dbReference>
<evidence type="ECO:0000259" key="3">
    <source>
        <dbReference type="Pfam" id="PF24782"/>
    </source>
</evidence>
<dbReference type="PANTHER" id="PTHR45589">
    <property type="entry name" value="WD REPEAT DOMAIN 62, ISOFORM G"/>
    <property type="match status" value="1"/>
</dbReference>
<feature type="region of interest" description="Disordered" evidence="2">
    <location>
        <begin position="1707"/>
        <end position="1732"/>
    </location>
</feature>
<proteinExistence type="predicted"/>
<dbReference type="Pfam" id="PF24782">
    <property type="entry name" value="WD40_MABP1-WDR62_2nd"/>
    <property type="match status" value="1"/>
</dbReference>
<evidence type="ECO:0000313" key="5">
    <source>
        <dbReference type="Proteomes" id="UP000747542"/>
    </source>
</evidence>
<feature type="region of interest" description="Disordered" evidence="2">
    <location>
        <begin position="846"/>
        <end position="889"/>
    </location>
</feature>
<evidence type="ECO:0000313" key="4">
    <source>
        <dbReference type="EMBL" id="KAG7156080.1"/>
    </source>
</evidence>
<organism evidence="4 5">
    <name type="scientific">Homarus americanus</name>
    <name type="common">American lobster</name>
    <dbReference type="NCBI Taxonomy" id="6706"/>
    <lineage>
        <taxon>Eukaryota</taxon>
        <taxon>Metazoa</taxon>
        <taxon>Ecdysozoa</taxon>
        <taxon>Arthropoda</taxon>
        <taxon>Crustacea</taxon>
        <taxon>Multicrustacea</taxon>
        <taxon>Malacostraca</taxon>
        <taxon>Eumalacostraca</taxon>
        <taxon>Eucarida</taxon>
        <taxon>Decapoda</taxon>
        <taxon>Pleocyemata</taxon>
        <taxon>Astacidea</taxon>
        <taxon>Nephropoidea</taxon>
        <taxon>Nephropidae</taxon>
        <taxon>Homarus</taxon>
    </lineage>
</organism>
<feature type="compositionally biased region" description="Basic and acidic residues" evidence="2">
    <location>
        <begin position="792"/>
        <end position="801"/>
    </location>
</feature>
<dbReference type="Gene3D" id="2.130.10.10">
    <property type="entry name" value="YVTN repeat-like/Quinoprotein amine dehydrogenase"/>
    <property type="match status" value="4"/>
</dbReference>
<sequence length="1764" mass="194464">MVCVVNSCFVVVWAFSPTQKYVVSVGSQHDMIVNVWDWRGGIKVASNKFSSKVKAISFAENGSYFVTVGNRHVKFWYLEVARGSKFKEPVPLTGRSAILGEQRNNYFCDVACGRGDMGDSTFAITKSGLLCEFNNRRLLDKWVELRTSSANCLVAGEEYIFVGCAESIIRCFSPFNLQFITTLPRTHYLGVDVSKGLTISHMATHPNNAKYPDTIAVAFDENNHKVTAVYNDHSMYVWDVKDIKRVGKSHSYLYHSACIWGVETYPSQGEGVKGVMPPGSFITCSSDDTIRVWNIDSGMPSNTLYKRNIYSSELLKILYVDPELGFIKDTDVSPQGGDRNDTSYDSRNGVRCIRVSPDGKHLASGDRGGNIRVHELQFLDELCKIEAHDAEVLSLEYSRPDTGHRFLASASRDRLIHVFAVDQDYSFVQTLDDHSSAITSVRFYQSQGALQMVSCSADRSIIFRSATMVDHGQRHVLTACQDRNIRVYNVNTGKHSKTFKGSIGDDGTLIKVILDQSGIYAATSCTDKNMCIYDYYSGECMAIMFGHSELVTGLRFTSDGKHLITVSGDGCIFLWRMPHDMTQTMTARLAQQAERASKEKRKPQRQSIDNEDFRPATEDMFDQNANEAEEPDYRFSMGQLPLWAKKQMTEPQGPGGGAGDRGVVDMPKGRWAQRLHNNAITFKSHYDTDSVIPFPAREKRAADSESSKDSSLEDSVGVHKQYNTPRRENMLLTKQDPSGESPGFVPCPDSLKEINSGGTFQVTPSKITTKRGSDLDGRNRHHTDESDVSSLRVDDGTTDHDGDIEDCSEHDDESTEPEHSEHLMYYPHNDDTASDFTVNAMDVEELRRSQRRHRKARPERPTDIPLVSVSGSQDSDDDDEVSTPSADTAERNIMSMLSVSTESIDRVGRRENFLKTNYESLEGEAARPEKEVKNKNSISYKFNARNKDSHVSNKREELLKRIEETRKKLQSIGYKSNLRNSKSISDLSNIPEKDTSYMSGNQGNNCECDDNPFHLPVPTASHIPLTGSSNIPELFTRSVPTVVPGVVGSISELVSGSLPRFVTGSVPEIGSSCLSELGSSNADMGVESLGKIGAAIFDGSAVPRDQQRTGKQLLAQLERDLQEFDLLMGCPPSPPEVDTDSLEETLRSLALLTSQETVPKQVYQNRHRGDEDSDSDTVKSETSNFSCDSLEDGENEEEEEEEEEAEPSPEEEAEDTPRHRVFETPNTLPLPRRKRQRWQRLSLEGVSKYRPNDYESDVFPTNEMSTSSHSQVFRTASDTALANSDSSHSDVQTPTNPPYFSVKSPGHTTSSRCMTVPDTTRGLVNQPKETIVVQENDYSNTVSTLTVETHSYRLERSAPVSFSIPQPPAVEQLRRQGRELSPRRQPHKSRVILPPASVGDAEHFPVVQAQPLPPGPPAAVYLPSSQPTLPQGAIPTPGRAHRVLLAKRVTIQQILPSKHGGSGDSGFSSSPGGGSGGLRRACSLSDLTNPGAPRRLLPTPPSAGGKKGGSKSSGKSPGRSHSLSRSSSIGVLNQTGEDNSRSERPMRPTIASMNKMTPRALKRKASLSQAVSTGDIRQFHEDSSSEDASPSEHKNTRSRTHGSDRRSNLPTRAVSERDLTRSNSLSSKSRGESVRGCYTSAASPISRLSVGVVESVCEWVVEGCERLSQLWWRACSEGGGEEDHHRALRSLLLGAAARATHALTPLTAPNAAPAPSLMNPAPPPPQGTDSKDPRMVAMMQQYTDILVNMVQQKMASHQPPPGPA</sequence>
<keyword evidence="4" id="KW-0418">Kinase</keyword>
<name>A0A8J5MLX2_HOMAM</name>
<feature type="compositionally biased region" description="Acidic residues" evidence="2">
    <location>
        <begin position="1189"/>
        <end position="1214"/>
    </location>
</feature>
<dbReference type="SMART" id="SM00320">
    <property type="entry name" value="WD40"/>
    <property type="match status" value="8"/>
</dbReference>
<keyword evidence="1" id="KW-0853">WD repeat</keyword>
<feature type="region of interest" description="Disordered" evidence="2">
    <location>
        <begin position="1456"/>
        <end position="1637"/>
    </location>
</feature>
<feature type="compositionally biased region" description="Basic and acidic residues" evidence="2">
    <location>
        <begin position="1590"/>
        <end position="1607"/>
    </location>
</feature>
<feature type="compositionally biased region" description="Basic and acidic residues" evidence="2">
    <location>
        <begin position="771"/>
        <end position="785"/>
    </location>
</feature>
<feature type="compositionally biased region" description="Basic and acidic residues" evidence="2">
    <location>
        <begin position="698"/>
        <end position="711"/>
    </location>
</feature>
<keyword evidence="4" id="KW-0808">Transferase</keyword>
<dbReference type="Proteomes" id="UP000747542">
    <property type="component" value="Unassembled WGS sequence"/>
</dbReference>
<feature type="compositionally biased region" description="Polar residues" evidence="2">
    <location>
        <begin position="1281"/>
        <end position="1294"/>
    </location>
</feature>
<reference evidence="4" key="1">
    <citation type="journal article" date="2021" name="Sci. Adv.">
        <title>The American lobster genome reveals insights on longevity, neural, and immune adaptations.</title>
        <authorList>
            <person name="Polinski J.M."/>
            <person name="Zimin A.V."/>
            <person name="Clark K.F."/>
            <person name="Kohn A.B."/>
            <person name="Sadowski N."/>
            <person name="Timp W."/>
            <person name="Ptitsyn A."/>
            <person name="Khanna P."/>
            <person name="Romanova D.Y."/>
            <person name="Williams P."/>
            <person name="Greenwood S.J."/>
            <person name="Moroz L.L."/>
            <person name="Walt D.R."/>
            <person name="Bodnar A.G."/>
        </authorList>
    </citation>
    <scope>NUCLEOTIDE SEQUENCE</scope>
    <source>
        <strain evidence="4">GMGI-L3</strain>
    </source>
</reference>
<feature type="compositionally biased region" description="Low complexity" evidence="2">
    <location>
        <begin position="1510"/>
        <end position="1528"/>
    </location>
</feature>
<dbReference type="InterPro" id="IPR056162">
    <property type="entry name" value="WD40_MABP1-WDR62_2nd"/>
</dbReference>
<feature type="compositionally biased region" description="Polar residues" evidence="2">
    <location>
        <begin position="1151"/>
        <end position="1164"/>
    </location>
</feature>
<dbReference type="InterPro" id="IPR011047">
    <property type="entry name" value="Quinoprotein_ADH-like_sf"/>
</dbReference>
<feature type="region of interest" description="Disordered" evidence="2">
    <location>
        <begin position="1417"/>
        <end position="1436"/>
    </location>
</feature>
<feature type="compositionally biased region" description="Low complexity" evidence="2">
    <location>
        <begin position="1707"/>
        <end position="1719"/>
    </location>
</feature>
<dbReference type="GO" id="GO:0072686">
    <property type="term" value="C:mitotic spindle"/>
    <property type="evidence" value="ECO:0007669"/>
    <property type="project" value="TreeGrafter"/>
</dbReference>
<feature type="repeat" description="WD" evidence="1">
    <location>
        <begin position="281"/>
        <end position="303"/>
    </location>
</feature>
<feature type="domain" description="MABP1/WDR62 second WD40" evidence="3">
    <location>
        <begin position="259"/>
        <end position="470"/>
    </location>
</feature>
<dbReference type="GO" id="GO:0016301">
    <property type="term" value="F:kinase activity"/>
    <property type="evidence" value="ECO:0007669"/>
    <property type="project" value="UniProtKB-KW"/>
</dbReference>
<feature type="region of interest" description="Disordered" evidence="2">
    <location>
        <begin position="1151"/>
        <end position="1235"/>
    </location>
</feature>
<dbReference type="InterPro" id="IPR052779">
    <property type="entry name" value="WDR62"/>
</dbReference>
<accession>A0A8J5MLX2</accession>
<evidence type="ECO:0000256" key="1">
    <source>
        <dbReference type="PROSITE-ProRule" id="PRU00221"/>
    </source>
</evidence>
<dbReference type="PANTHER" id="PTHR45589:SF1">
    <property type="entry name" value="WD REPEAT DOMAIN 62, ISOFORM G"/>
    <property type="match status" value="1"/>
</dbReference>
<feature type="region of interest" description="Disordered" evidence="2">
    <location>
        <begin position="1281"/>
        <end position="1321"/>
    </location>
</feature>
<keyword evidence="5" id="KW-1185">Reference proteome</keyword>
<dbReference type="InterPro" id="IPR001680">
    <property type="entry name" value="WD40_rpt"/>
</dbReference>
<dbReference type="SUPFAM" id="SSF50998">
    <property type="entry name" value="Quinoprotein alcohol dehydrogenase-like"/>
    <property type="match status" value="1"/>
</dbReference>
<dbReference type="EMBL" id="JAHLQT010040118">
    <property type="protein sequence ID" value="KAG7156080.1"/>
    <property type="molecule type" value="Genomic_DNA"/>
</dbReference>
<evidence type="ECO:0000256" key="2">
    <source>
        <dbReference type="SAM" id="MobiDB-lite"/>
    </source>
</evidence>
<dbReference type="PROSITE" id="PS50294">
    <property type="entry name" value="WD_REPEATS_REGION"/>
    <property type="match status" value="1"/>
</dbReference>
<dbReference type="PROSITE" id="PS50082">
    <property type="entry name" value="WD_REPEATS_2"/>
    <property type="match status" value="2"/>
</dbReference>
<feature type="repeat" description="WD" evidence="1">
    <location>
        <begin position="544"/>
        <end position="577"/>
    </location>
</feature>
<feature type="region of interest" description="Disordered" evidence="2">
    <location>
        <begin position="586"/>
        <end position="617"/>
    </location>
</feature>
<dbReference type="InterPro" id="IPR036322">
    <property type="entry name" value="WD40_repeat_dom_sf"/>
</dbReference>
<feature type="compositionally biased region" description="Acidic residues" evidence="2">
    <location>
        <begin position="802"/>
        <end position="815"/>
    </location>
</feature>
<gene>
    <name evidence="4" type="primary">mapkbp1-L</name>
    <name evidence="4" type="ORF">Hamer_G021292</name>
</gene>
<comment type="caution">
    <text evidence="4">The sequence shown here is derived from an EMBL/GenBank/DDBJ whole genome shotgun (WGS) entry which is preliminary data.</text>
</comment>
<dbReference type="InterPro" id="IPR015943">
    <property type="entry name" value="WD40/YVTN_repeat-like_dom_sf"/>
</dbReference>
<protein>
    <submittedName>
        <fullName evidence="4">Mitogen-activated protein kinase-binding protein 1-like</fullName>
    </submittedName>
</protein>
<dbReference type="Pfam" id="PF00400">
    <property type="entry name" value="WD40"/>
    <property type="match status" value="1"/>
</dbReference>
<feature type="region of interest" description="Disordered" evidence="2">
    <location>
        <begin position="698"/>
        <end position="819"/>
    </location>
</feature>